<name>A0AAE1BRH7_PETCI</name>
<keyword evidence="2" id="KW-1185">Reference proteome</keyword>
<sequence>MEEEVAPVLSDIEERTKIEELIVLLFPPWALPPPLSLPSLQAPPRLFPAPPALPPQTVSARASDCRQLAGSGVSEARETSLPT</sequence>
<dbReference type="EMBL" id="JAWQEG010006129">
    <property type="protein sequence ID" value="KAK3855682.1"/>
    <property type="molecule type" value="Genomic_DNA"/>
</dbReference>
<accession>A0AAE1BRH7</accession>
<evidence type="ECO:0000313" key="1">
    <source>
        <dbReference type="EMBL" id="KAK3855682.1"/>
    </source>
</evidence>
<dbReference type="Proteomes" id="UP001286313">
    <property type="component" value="Unassembled WGS sequence"/>
</dbReference>
<dbReference type="AlphaFoldDB" id="A0AAE1BRH7"/>
<gene>
    <name evidence="1" type="ORF">Pcinc_037934</name>
</gene>
<reference evidence="1" key="1">
    <citation type="submission" date="2023-10" db="EMBL/GenBank/DDBJ databases">
        <title>Genome assemblies of two species of porcelain crab, Petrolisthes cinctipes and Petrolisthes manimaculis (Anomura: Porcellanidae).</title>
        <authorList>
            <person name="Angst P."/>
        </authorList>
    </citation>
    <scope>NUCLEOTIDE SEQUENCE</scope>
    <source>
        <strain evidence="1">PB745_01</strain>
        <tissue evidence="1">Gill</tissue>
    </source>
</reference>
<proteinExistence type="predicted"/>
<protein>
    <submittedName>
        <fullName evidence="1">Uncharacterized protein</fullName>
    </submittedName>
</protein>
<evidence type="ECO:0000313" key="2">
    <source>
        <dbReference type="Proteomes" id="UP001286313"/>
    </source>
</evidence>
<comment type="caution">
    <text evidence="1">The sequence shown here is derived from an EMBL/GenBank/DDBJ whole genome shotgun (WGS) entry which is preliminary data.</text>
</comment>
<organism evidence="1 2">
    <name type="scientific">Petrolisthes cinctipes</name>
    <name type="common">Flat porcelain crab</name>
    <dbReference type="NCBI Taxonomy" id="88211"/>
    <lineage>
        <taxon>Eukaryota</taxon>
        <taxon>Metazoa</taxon>
        <taxon>Ecdysozoa</taxon>
        <taxon>Arthropoda</taxon>
        <taxon>Crustacea</taxon>
        <taxon>Multicrustacea</taxon>
        <taxon>Malacostraca</taxon>
        <taxon>Eumalacostraca</taxon>
        <taxon>Eucarida</taxon>
        <taxon>Decapoda</taxon>
        <taxon>Pleocyemata</taxon>
        <taxon>Anomura</taxon>
        <taxon>Galatheoidea</taxon>
        <taxon>Porcellanidae</taxon>
        <taxon>Petrolisthes</taxon>
    </lineage>
</organism>